<evidence type="ECO:0000256" key="4">
    <source>
        <dbReference type="ARBA" id="ARBA00023136"/>
    </source>
</evidence>
<dbReference type="Proteomes" id="UP000801492">
    <property type="component" value="Unassembled WGS sequence"/>
</dbReference>
<dbReference type="OrthoDB" id="6612291at2759"/>
<evidence type="ECO:0000256" key="1">
    <source>
        <dbReference type="ARBA" id="ARBA00004141"/>
    </source>
</evidence>
<feature type="transmembrane region" description="Helical" evidence="5">
    <location>
        <begin position="45"/>
        <end position="73"/>
    </location>
</feature>
<evidence type="ECO:0000313" key="7">
    <source>
        <dbReference type="EMBL" id="KAF2882017.1"/>
    </source>
</evidence>
<keyword evidence="2 5" id="KW-0812">Transmembrane</keyword>
<proteinExistence type="predicted"/>
<dbReference type="InterPro" id="IPR050549">
    <property type="entry name" value="MFS_Trehalose_Transporter"/>
</dbReference>
<dbReference type="InterPro" id="IPR036259">
    <property type="entry name" value="MFS_trans_sf"/>
</dbReference>
<sequence>MDSDKSPNLNEKPLLDEHGIEEILISCKSLNYYEKKDFKTILPQFVATAISASFHLVIGISLAYSSILIPQLMDAQENRDEDAIEISKSQSSWIASCLPLVVPVGAIVGGLLMDCMGRLNLLKLAVVPSIFGWVLIAISTNVPMLLIGRILTGVASVWGASPAVVYITEISRVDMRGPFVSAAPIFISLGMVIVNLKGWFMHWRLVAWLCSGYSIIPVILMLFIPESPAWLVSKGKIERARRSLEWFYKYQPQNDQMPMAYAEMKLAALQKEHALKCDESQTTDTVQRLKVFLQPVGYKPFLILSGLFIFQQFAGVYVVLFYGVTFFQEVGTDVNPYFASTLLGLMRLIMSLVNAWMMKRYNRRSLYFVSSIGMAVTLGISALFTKWIHEGTTEQNWVPVCMLILYVLFTMIAVLPIPFTTIAEMFPIAIRGIGHSTIFSIANLTMFAALQSYYTLSTYFGGSYGIQYFYAVFSLGGLVYSFVFLPETYNKKLSEIEDYFWNHTTYLSVRGGRRIKKHPIMKTAKIEQIEEITEPCK</sequence>
<accession>A0A8K0CB31</accession>
<protein>
    <recommendedName>
        <fullName evidence="6">Major facilitator superfamily (MFS) profile domain-containing protein</fullName>
    </recommendedName>
</protein>
<feature type="domain" description="Major facilitator superfamily (MFS) profile" evidence="6">
    <location>
        <begin position="45"/>
        <end position="489"/>
    </location>
</feature>
<feature type="transmembrane region" description="Helical" evidence="5">
    <location>
        <begin position="365"/>
        <end position="385"/>
    </location>
</feature>
<dbReference type="FunFam" id="1.20.1250.20:FF:000249">
    <property type="entry name" value="facilitated trehalose transporter Tret1"/>
    <property type="match status" value="1"/>
</dbReference>
<feature type="transmembrane region" description="Helical" evidence="5">
    <location>
        <begin position="397"/>
        <end position="420"/>
    </location>
</feature>
<feature type="transmembrane region" description="Helical" evidence="5">
    <location>
        <begin position="337"/>
        <end position="358"/>
    </location>
</feature>
<dbReference type="Pfam" id="PF00083">
    <property type="entry name" value="Sugar_tr"/>
    <property type="match status" value="1"/>
</dbReference>
<dbReference type="PANTHER" id="PTHR48021:SF24">
    <property type="entry name" value="MAJOR FACILITATOR SUPERFAMILY (MFS) PROFILE DOMAIN-CONTAINING PROTEIN"/>
    <property type="match status" value="1"/>
</dbReference>
<gene>
    <name evidence="7" type="ORF">ILUMI_24165</name>
</gene>
<dbReference type="Gene3D" id="1.20.1250.20">
    <property type="entry name" value="MFS general substrate transporter like domains"/>
    <property type="match status" value="1"/>
</dbReference>
<dbReference type="SUPFAM" id="SSF103473">
    <property type="entry name" value="MFS general substrate transporter"/>
    <property type="match status" value="1"/>
</dbReference>
<reference evidence="7" key="1">
    <citation type="submission" date="2019-08" db="EMBL/GenBank/DDBJ databases">
        <title>The genome of the North American firefly Photinus pyralis.</title>
        <authorList>
            <consortium name="Photinus pyralis genome working group"/>
            <person name="Fallon T.R."/>
            <person name="Sander Lower S.E."/>
            <person name="Weng J.-K."/>
        </authorList>
    </citation>
    <scope>NUCLEOTIDE SEQUENCE</scope>
    <source>
        <strain evidence="7">TRF0915ILg1</strain>
        <tissue evidence="7">Whole body</tissue>
    </source>
</reference>
<dbReference type="GO" id="GO:0016020">
    <property type="term" value="C:membrane"/>
    <property type="evidence" value="ECO:0007669"/>
    <property type="project" value="UniProtKB-SubCell"/>
</dbReference>
<comment type="caution">
    <text evidence="7">The sequence shown here is derived from an EMBL/GenBank/DDBJ whole genome shotgun (WGS) entry which is preliminary data.</text>
</comment>
<keyword evidence="3 5" id="KW-1133">Transmembrane helix</keyword>
<feature type="transmembrane region" description="Helical" evidence="5">
    <location>
        <begin position="146"/>
        <end position="167"/>
    </location>
</feature>
<comment type="subcellular location">
    <subcellularLocation>
        <location evidence="1">Membrane</location>
        <topology evidence="1">Multi-pass membrane protein</topology>
    </subcellularLocation>
</comment>
<name>A0A8K0CB31_IGNLU</name>
<feature type="transmembrane region" description="Helical" evidence="5">
    <location>
        <begin position="432"/>
        <end position="454"/>
    </location>
</feature>
<feature type="transmembrane region" description="Helical" evidence="5">
    <location>
        <begin position="466"/>
        <end position="485"/>
    </location>
</feature>
<feature type="transmembrane region" description="Helical" evidence="5">
    <location>
        <begin position="93"/>
        <end position="113"/>
    </location>
</feature>
<dbReference type="GO" id="GO:0022857">
    <property type="term" value="F:transmembrane transporter activity"/>
    <property type="evidence" value="ECO:0007669"/>
    <property type="project" value="InterPro"/>
</dbReference>
<evidence type="ECO:0000256" key="5">
    <source>
        <dbReference type="SAM" id="Phobius"/>
    </source>
</evidence>
<evidence type="ECO:0000313" key="8">
    <source>
        <dbReference type="Proteomes" id="UP000801492"/>
    </source>
</evidence>
<evidence type="ECO:0000259" key="6">
    <source>
        <dbReference type="PROSITE" id="PS50850"/>
    </source>
</evidence>
<keyword evidence="4 5" id="KW-0472">Membrane</keyword>
<dbReference type="AlphaFoldDB" id="A0A8K0CB31"/>
<evidence type="ECO:0000256" key="3">
    <source>
        <dbReference type="ARBA" id="ARBA00022989"/>
    </source>
</evidence>
<keyword evidence="8" id="KW-1185">Reference proteome</keyword>
<dbReference type="InterPro" id="IPR005828">
    <property type="entry name" value="MFS_sugar_transport-like"/>
</dbReference>
<dbReference type="PANTHER" id="PTHR48021">
    <property type="match status" value="1"/>
</dbReference>
<organism evidence="7 8">
    <name type="scientific">Ignelater luminosus</name>
    <name type="common">Cucubano</name>
    <name type="synonym">Pyrophorus luminosus</name>
    <dbReference type="NCBI Taxonomy" id="2038154"/>
    <lineage>
        <taxon>Eukaryota</taxon>
        <taxon>Metazoa</taxon>
        <taxon>Ecdysozoa</taxon>
        <taxon>Arthropoda</taxon>
        <taxon>Hexapoda</taxon>
        <taxon>Insecta</taxon>
        <taxon>Pterygota</taxon>
        <taxon>Neoptera</taxon>
        <taxon>Endopterygota</taxon>
        <taxon>Coleoptera</taxon>
        <taxon>Polyphaga</taxon>
        <taxon>Elateriformia</taxon>
        <taxon>Elateroidea</taxon>
        <taxon>Elateridae</taxon>
        <taxon>Agrypninae</taxon>
        <taxon>Pyrophorini</taxon>
        <taxon>Ignelater</taxon>
    </lineage>
</organism>
<evidence type="ECO:0000256" key="2">
    <source>
        <dbReference type="ARBA" id="ARBA00022692"/>
    </source>
</evidence>
<dbReference type="EMBL" id="VTPC01090662">
    <property type="protein sequence ID" value="KAF2882017.1"/>
    <property type="molecule type" value="Genomic_DNA"/>
</dbReference>
<feature type="transmembrane region" description="Helical" evidence="5">
    <location>
        <begin position="301"/>
        <end position="325"/>
    </location>
</feature>
<dbReference type="InterPro" id="IPR020846">
    <property type="entry name" value="MFS_dom"/>
</dbReference>
<dbReference type="PROSITE" id="PS50850">
    <property type="entry name" value="MFS"/>
    <property type="match status" value="1"/>
</dbReference>
<feature type="transmembrane region" description="Helical" evidence="5">
    <location>
        <begin position="179"/>
        <end position="199"/>
    </location>
</feature>
<feature type="transmembrane region" description="Helical" evidence="5">
    <location>
        <begin position="120"/>
        <end position="140"/>
    </location>
</feature>
<feature type="transmembrane region" description="Helical" evidence="5">
    <location>
        <begin position="205"/>
        <end position="224"/>
    </location>
</feature>